<feature type="transmembrane region" description="Helical" evidence="1">
    <location>
        <begin position="6"/>
        <end position="27"/>
    </location>
</feature>
<keyword evidence="1" id="KW-0812">Transmembrane</keyword>
<evidence type="ECO:0000313" key="3">
    <source>
        <dbReference type="Proteomes" id="UP000515819"/>
    </source>
</evidence>
<feature type="transmembrane region" description="Helical" evidence="1">
    <location>
        <begin position="228"/>
        <end position="251"/>
    </location>
</feature>
<dbReference type="Proteomes" id="UP000515819">
    <property type="component" value="Chromosome"/>
</dbReference>
<protein>
    <recommendedName>
        <fullName evidence="4">DUF3592 domain-containing protein</fullName>
    </recommendedName>
</protein>
<dbReference type="AlphaFoldDB" id="A0A7G9FNK2"/>
<name>A0A7G9FNK2_9FIRM</name>
<proteinExistence type="predicted"/>
<evidence type="ECO:0000313" key="2">
    <source>
        <dbReference type="EMBL" id="QNM00134.1"/>
    </source>
</evidence>
<dbReference type="EMBL" id="CP060632">
    <property type="protein sequence ID" value="QNM00134.1"/>
    <property type="molecule type" value="Genomic_DNA"/>
</dbReference>
<keyword evidence="1" id="KW-1133">Transmembrane helix</keyword>
<keyword evidence="3" id="KW-1185">Reference proteome</keyword>
<dbReference type="KEGG" id="wcp:H9Q76_02180"/>
<accession>A0A7G9FNK2</accession>
<gene>
    <name evidence="2" type="ORF">H9Q76_02180</name>
</gene>
<reference evidence="2 3" key="1">
    <citation type="submission" date="2020-08" db="EMBL/GenBank/DDBJ databases">
        <authorList>
            <person name="Liu C."/>
            <person name="Sun Q."/>
        </authorList>
    </citation>
    <scope>NUCLEOTIDE SEQUENCE [LARGE SCALE GENOMIC DNA]</scope>
    <source>
        <strain evidence="2 3">NSJ-4</strain>
    </source>
</reference>
<sequence>MSVFYFIKTGFFLLVMLFAIIITIWMIRSRKQRERDGSVDPIMDMVNQMGGIGSEFDKMVLDVNPKYRLKKDPQRIYWILLFEILSFLVVIVSMIRKMMELGYIPDIHGKSEWVFIEATILLLGGIALLQFRKIKRKIRIRENNMEDMQIEGTVVDVVNGYATAMHGYGRLIVEYYDPYELCKKRIVLGQDFKLKKYPIGKKYTLSYSRSMHEAYDLCNNRLEGRKDIYFTFIGIIMCLLAVLCILLALILI</sequence>
<evidence type="ECO:0008006" key="4">
    <source>
        <dbReference type="Google" id="ProtNLM"/>
    </source>
</evidence>
<organism evidence="2 3">
    <name type="scientific">Wujia chipingensis</name>
    <dbReference type="NCBI Taxonomy" id="2763670"/>
    <lineage>
        <taxon>Bacteria</taxon>
        <taxon>Bacillati</taxon>
        <taxon>Bacillota</taxon>
        <taxon>Clostridia</taxon>
        <taxon>Lachnospirales</taxon>
        <taxon>Lachnospiraceae</taxon>
        <taxon>Wujia</taxon>
    </lineage>
</organism>
<keyword evidence="1" id="KW-0472">Membrane</keyword>
<dbReference type="RefSeq" id="WP_118374753.1">
    <property type="nucleotide sequence ID" value="NZ_CP060632.1"/>
</dbReference>
<feature type="transmembrane region" description="Helical" evidence="1">
    <location>
        <begin position="76"/>
        <end position="93"/>
    </location>
</feature>
<evidence type="ECO:0000256" key="1">
    <source>
        <dbReference type="SAM" id="Phobius"/>
    </source>
</evidence>
<feature type="transmembrane region" description="Helical" evidence="1">
    <location>
        <begin position="113"/>
        <end position="131"/>
    </location>
</feature>